<dbReference type="Gene3D" id="3.10.20.90">
    <property type="entry name" value="Phosphatidylinositol 3-kinase Catalytic Subunit, Chain A, domain 1"/>
    <property type="match status" value="1"/>
</dbReference>
<evidence type="ECO:0000313" key="3">
    <source>
        <dbReference type="EMBL" id="KAK9821335.1"/>
    </source>
</evidence>
<dbReference type="InterPro" id="IPR006577">
    <property type="entry name" value="UAS"/>
</dbReference>
<dbReference type="AlphaFoldDB" id="A0AAW1QIN5"/>
<dbReference type="Proteomes" id="UP001445335">
    <property type="component" value="Unassembled WGS sequence"/>
</dbReference>
<reference evidence="3 4" key="1">
    <citation type="journal article" date="2024" name="Nat. Commun.">
        <title>Phylogenomics reveals the evolutionary origins of lichenization in chlorophyte algae.</title>
        <authorList>
            <person name="Puginier C."/>
            <person name="Libourel C."/>
            <person name="Otte J."/>
            <person name="Skaloud P."/>
            <person name="Haon M."/>
            <person name="Grisel S."/>
            <person name="Petersen M."/>
            <person name="Berrin J.G."/>
            <person name="Delaux P.M."/>
            <person name="Dal Grande F."/>
            <person name="Keller J."/>
        </authorList>
    </citation>
    <scope>NUCLEOTIDE SEQUENCE [LARGE SCALE GENOMIC DNA]</scope>
    <source>
        <strain evidence="3 4">SAG 245.80</strain>
    </source>
</reference>
<dbReference type="InterPro" id="IPR036249">
    <property type="entry name" value="Thioredoxin-like_sf"/>
</dbReference>
<comment type="caution">
    <text evidence="3">The sequence shown here is derived from an EMBL/GenBank/DDBJ whole genome shotgun (WGS) entry which is preliminary data.</text>
</comment>
<dbReference type="SUPFAM" id="SSF54236">
    <property type="entry name" value="Ubiquitin-like"/>
    <property type="match status" value="1"/>
</dbReference>
<dbReference type="GO" id="GO:0005634">
    <property type="term" value="C:nucleus"/>
    <property type="evidence" value="ECO:0007669"/>
    <property type="project" value="TreeGrafter"/>
</dbReference>
<feature type="region of interest" description="Disordered" evidence="1">
    <location>
        <begin position="62"/>
        <end position="82"/>
    </location>
</feature>
<feature type="compositionally biased region" description="Low complexity" evidence="1">
    <location>
        <begin position="311"/>
        <end position="341"/>
    </location>
</feature>
<dbReference type="CDD" id="cd01767">
    <property type="entry name" value="UBX"/>
    <property type="match status" value="1"/>
</dbReference>
<dbReference type="Pfam" id="PF00789">
    <property type="entry name" value="UBX"/>
    <property type="match status" value="1"/>
</dbReference>
<dbReference type="GO" id="GO:0043161">
    <property type="term" value="P:proteasome-mediated ubiquitin-dependent protein catabolic process"/>
    <property type="evidence" value="ECO:0007669"/>
    <property type="project" value="TreeGrafter"/>
</dbReference>
<evidence type="ECO:0000313" key="4">
    <source>
        <dbReference type="Proteomes" id="UP001445335"/>
    </source>
</evidence>
<dbReference type="SUPFAM" id="SSF52833">
    <property type="entry name" value="Thioredoxin-like"/>
    <property type="match status" value="1"/>
</dbReference>
<evidence type="ECO:0000259" key="2">
    <source>
        <dbReference type="PROSITE" id="PS50033"/>
    </source>
</evidence>
<dbReference type="Pfam" id="PF13899">
    <property type="entry name" value="Thioredoxin_7"/>
    <property type="match status" value="1"/>
</dbReference>
<dbReference type="GO" id="GO:0043130">
    <property type="term" value="F:ubiquitin binding"/>
    <property type="evidence" value="ECO:0007669"/>
    <property type="project" value="TreeGrafter"/>
</dbReference>
<dbReference type="Gene3D" id="3.40.30.10">
    <property type="entry name" value="Glutaredoxin"/>
    <property type="match status" value="1"/>
</dbReference>
<feature type="domain" description="UBX" evidence="2">
    <location>
        <begin position="366"/>
        <end position="445"/>
    </location>
</feature>
<dbReference type="PANTHER" id="PTHR23322:SF6">
    <property type="entry name" value="UBX DOMAIN-CONTAINING PROTEIN 7"/>
    <property type="match status" value="1"/>
</dbReference>
<dbReference type="SMART" id="SM00594">
    <property type="entry name" value="UAS"/>
    <property type="match status" value="1"/>
</dbReference>
<sequence length="450" mass="47178">MPAVADSERLARNLASADERPGLTDLAAAAAAEPLPLLDNADGAVRAPIPIKRDRLYGDDLFSAGGPHQRHARTAPPPPREPEAFRDFRAEGGSLDAGMSAAGAGLAGLFEPPRSIMFRGSFEEAKAAALKNSQWLLVNVQSNAEFGSHQLNRDTWRDETLVSIIQGSFVFLQVTDQAEQGTKVAGFYRLTALPAILIVDPVTGAKLRHWTGFVEAHRLVEDLVPFLDRDIHDPQAAQLANHPKRKHHDSAGPSKPRTEEEELAVALALSMEQSRGGAPDSLPASPVAPREPSAGPDAAAASVPSHPSFPAGAVGAQGNVQAQVAPSGSSTRAGATAAAPPEDSGKSAEEVAAEAEAAMPQEPAEGDPGACVLAVRFPDGSRALHRFPRNAPLAAVRSLCVARQPEAARGRPFALSMGVPGAPELGDPSQTLEALNLDNRAMLVMRWVAG</sequence>
<feature type="region of interest" description="Disordered" evidence="1">
    <location>
        <begin position="236"/>
        <end position="355"/>
    </location>
</feature>
<dbReference type="PROSITE" id="PS50033">
    <property type="entry name" value="UBX"/>
    <property type="match status" value="1"/>
</dbReference>
<evidence type="ECO:0000256" key="1">
    <source>
        <dbReference type="SAM" id="MobiDB-lite"/>
    </source>
</evidence>
<keyword evidence="4" id="KW-1185">Reference proteome</keyword>
<dbReference type="InterPro" id="IPR050730">
    <property type="entry name" value="UBX_domain-protein"/>
</dbReference>
<protein>
    <recommendedName>
        <fullName evidence="2">UBX domain-containing protein</fullName>
    </recommendedName>
</protein>
<accession>A0AAW1QIN5</accession>
<dbReference type="PANTHER" id="PTHR23322">
    <property type="entry name" value="FAS-ASSOCIATED PROTEIN"/>
    <property type="match status" value="1"/>
</dbReference>
<dbReference type="CDD" id="cd02958">
    <property type="entry name" value="UAS"/>
    <property type="match status" value="1"/>
</dbReference>
<dbReference type="SMART" id="SM00166">
    <property type="entry name" value="UBX"/>
    <property type="match status" value="1"/>
</dbReference>
<gene>
    <name evidence="3" type="ORF">WJX81_007084</name>
</gene>
<dbReference type="InterPro" id="IPR029071">
    <property type="entry name" value="Ubiquitin-like_domsf"/>
</dbReference>
<organism evidence="3 4">
    <name type="scientific">Elliptochloris bilobata</name>
    <dbReference type="NCBI Taxonomy" id="381761"/>
    <lineage>
        <taxon>Eukaryota</taxon>
        <taxon>Viridiplantae</taxon>
        <taxon>Chlorophyta</taxon>
        <taxon>core chlorophytes</taxon>
        <taxon>Trebouxiophyceae</taxon>
        <taxon>Trebouxiophyceae incertae sedis</taxon>
        <taxon>Elliptochloris clade</taxon>
        <taxon>Elliptochloris</taxon>
    </lineage>
</organism>
<proteinExistence type="predicted"/>
<name>A0AAW1QIN5_9CHLO</name>
<dbReference type="InterPro" id="IPR001012">
    <property type="entry name" value="UBX_dom"/>
</dbReference>
<dbReference type="EMBL" id="JALJOU010000103">
    <property type="protein sequence ID" value="KAK9821335.1"/>
    <property type="molecule type" value="Genomic_DNA"/>
</dbReference>